<protein>
    <submittedName>
        <fullName evidence="2">DUF3054 domain-containing protein</fullName>
    </submittedName>
</protein>
<keyword evidence="1" id="KW-1133">Transmembrane helix</keyword>
<feature type="transmembrane region" description="Helical" evidence="1">
    <location>
        <begin position="27"/>
        <end position="45"/>
    </location>
</feature>
<feature type="transmembrane region" description="Helical" evidence="1">
    <location>
        <begin position="85"/>
        <end position="107"/>
    </location>
</feature>
<dbReference type="Proteomes" id="UP000593758">
    <property type="component" value="Chromosome"/>
</dbReference>
<feature type="transmembrane region" description="Helical" evidence="1">
    <location>
        <begin position="54"/>
        <end position="73"/>
    </location>
</feature>
<accession>A0A7M1SYI1</accession>
<name>A0A7M1SYI1_9MICO</name>
<evidence type="ECO:0000313" key="2">
    <source>
        <dbReference type="EMBL" id="QOR72628.1"/>
    </source>
</evidence>
<dbReference type="EMBL" id="CP063169">
    <property type="protein sequence ID" value="QOR72628.1"/>
    <property type="molecule type" value="Genomic_DNA"/>
</dbReference>
<reference evidence="2 3" key="1">
    <citation type="submission" date="2020-10" db="EMBL/GenBank/DDBJ databases">
        <title>Haloactinobacterium sp. RN3S43, a bacterium isolated from saline soil.</title>
        <authorList>
            <person name="Sun J.-Q."/>
        </authorList>
    </citation>
    <scope>NUCLEOTIDE SEQUENCE [LARGE SCALE GENOMIC DNA]</scope>
    <source>
        <strain evidence="2 3">RN3S43</strain>
    </source>
</reference>
<organism evidence="2 3">
    <name type="scientific">Ruania alkalisoli</name>
    <dbReference type="NCBI Taxonomy" id="2779775"/>
    <lineage>
        <taxon>Bacteria</taxon>
        <taxon>Bacillati</taxon>
        <taxon>Actinomycetota</taxon>
        <taxon>Actinomycetes</taxon>
        <taxon>Micrococcales</taxon>
        <taxon>Ruaniaceae</taxon>
        <taxon>Ruania</taxon>
    </lineage>
</organism>
<proteinExistence type="predicted"/>
<keyword evidence="3" id="KW-1185">Reference proteome</keyword>
<keyword evidence="1" id="KW-0472">Membrane</keyword>
<dbReference type="KEGG" id="halt:IM660_06530"/>
<dbReference type="Pfam" id="PF11255">
    <property type="entry name" value="DUF3054"/>
    <property type="match status" value="1"/>
</dbReference>
<keyword evidence="1" id="KW-0812">Transmembrane</keyword>
<dbReference type="AlphaFoldDB" id="A0A7M1SYI1"/>
<sequence>MASDVLAVLIFVVAGRGTHHDAGVLLGTLGTAWPFLAALVAGWLVSRAWRHPHLVWPTGVLVWLITAAGGLALRGLTGGGLSGAFPLVALVTLGALLLGWRAAVVLWRQVRSYTRVA</sequence>
<evidence type="ECO:0000313" key="3">
    <source>
        <dbReference type="Proteomes" id="UP000593758"/>
    </source>
</evidence>
<gene>
    <name evidence="2" type="ORF">IM660_06530</name>
</gene>
<dbReference type="InterPro" id="IPR021414">
    <property type="entry name" value="DUF3054"/>
</dbReference>
<evidence type="ECO:0000256" key="1">
    <source>
        <dbReference type="SAM" id="Phobius"/>
    </source>
</evidence>